<evidence type="ECO:0000256" key="1">
    <source>
        <dbReference type="PROSITE-ProRule" id="PRU00042"/>
    </source>
</evidence>
<dbReference type="PROSITE" id="PS00028">
    <property type="entry name" value="ZINC_FINGER_C2H2_1"/>
    <property type="match status" value="1"/>
</dbReference>
<evidence type="ECO:0000313" key="4">
    <source>
        <dbReference type="WBParaSite" id="L893_g5713.t1"/>
    </source>
</evidence>
<dbReference type="Pfam" id="PF22945">
    <property type="entry name" value="LEM-3_GIY-YIG"/>
    <property type="match status" value="1"/>
</dbReference>
<keyword evidence="1" id="KW-0863">Zinc-finger</keyword>
<sequence length="342" mass="38493">MSAESFLAIVQGRHCKNKLLCASTDDGLKFRVLYDDEEDYNCLEGMLVAMIDVGGTLINFTNSPHAFAPMIVNYNCSVDRCNSRFGDQSSLLEHTVTAHTVAVLHTIGLRKQVVNNLSTYGVYVDANRHVREKSLRTIFEYLHEDTGALLKPQEYHALFTSLRQVVPVAADRRYYCYLLVDSCSLPKDRKPTFVEFLLATFYVGKGQGGRCFEHSRECYSLTDGTNLSLKQKQILGIFAADAPVIIVQFPLYTDLLHEAEALTMEAAIIELYGSCSLLSNAAPGEINTYDQLFPNTDRKHIGACGLHLAFTNYLQGCCYSFRREDCGTSTEYDKWGQRLQRH</sequence>
<dbReference type="InterPro" id="IPR013087">
    <property type="entry name" value="Znf_C2H2_type"/>
</dbReference>
<dbReference type="CDD" id="cd10440">
    <property type="entry name" value="GIY-YIG_COG3680"/>
    <property type="match status" value="1"/>
</dbReference>
<accession>A0A1I8AGJ4</accession>
<dbReference type="Proteomes" id="UP000095287">
    <property type="component" value="Unplaced"/>
</dbReference>
<dbReference type="GO" id="GO:0008270">
    <property type="term" value="F:zinc ion binding"/>
    <property type="evidence" value="ECO:0007669"/>
    <property type="project" value="UniProtKB-KW"/>
</dbReference>
<protein>
    <submittedName>
        <fullName evidence="4">C2H2-type domain-containing protein</fullName>
    </submittedName>
</protein>
<proteinExistence type="predicted"/>
<feature type="domain" description="C2H2-type" evidence="2">
    <location>
        <begin position="74"/>
        <end position="100"/>
    </location>
</feature>
<dbReference type="AlphaFoldDB" id="A0A1I8AGJ4"/>
<organism evidence="3 4">
    <name type="scientific">Steinernema glaseri</name>
    <dbReference type="NCBI Taxonomy" id="37863"/>
    <lineage>
        <taxon>Eukaryota</taxon>
        <taxon>Metazoa</taxon>
        <taxon>Ecdysozoa</taxon>
        <taxon>Nematoda</taxon>
        <taxon>Chromadorea</taxon>
        <taxon>Rhabditida</taxon>
        <taxon>Tylenchina</taxon>
        <taxon>Panagrolaimomorpha</taxon>
        <taxon>Strongyloidoidea</taxon>
        <taxon>Steinernematidae</taxon>
        <taxon>Steinernema</taxon>
    </lineage>
</organism>
<evidence type="ECO:0000313" key="3">
    <source>
        <dbReference type="Proteomes" id="UP000095287"/>
    </source>
</evidence>
<reference evidence="4" key="1">
    <citation type="submission" date="2016-11" db="UniProtKB">
        <authorList>
            <consortium name="WormBaseParasite"/>
        </authorList>
    </citation>
    <scope>IDENTIFICATION</scope>
</reference>
<keyword evidence="1" id="KW-0862">Zinc</keyword>
<evidence type="ECO:0000259" key="2">
    <source>
        <dbReference type="PROSITE" id="PS50157"/>
    </source>
</evidence>
<keyword evidence="3" id="KW-1185">Reference proteome</keyword>
<keyword evidence="1" id="KW-0479">Metal-binding</keyword>
<dbReference type="PROSITE" id="PS50157">
    <property type="entry name" value="ZINC_FINGER_C2H2_2"/>
    <property type="match status" value="1"/>
</dbReference>
<name>A0A1I8AGJ4_9BILA</name>
<dbReference type="WBParaSite" id="L893_g5713.t1">
    <property type="protein sequence ID" value="L893_g5713.t1"/>
    <property type="gene ID" value="L893_g5713"/>
</dbReference>